<dbReference type="GO" id="GO:0003700">
    <property type="term" value="F:DNA-binding transcription factor activity"/>
    <property type="evidence" value="ECO:0007669"/>
    <property type="project" value="TreeGrafter"/>
</dbReference>
<sequence>MSNPTASLKPRKSAVQARSAATVAALHTATLQVLTQQGLIRCTTTRVAERAGMSVGSLYQYYPNRDALLAAVLEKHLLEVVDAAESACIALQGKPVGDMAAGLVSAYLAVKLRDPTVSKALYAIAAERGGAELVARINTRMVAAFAAMLKTAPDAHFADPTLTASIALSALAGPVRSLLEGNAPASFETAIEPQATLLLKAYLQAHRYPA</sequence>
<evidence type="ECO:0000313" key="7">
    <source>
        <dbReference type="Proteomes" id="UP000032068"/>
    </source>
</evidence>
<evidence type="ECO:0000313" key="6">
    <source>
        <dbReference type="EMBL" id="KIP89694.1"/>
    </source>
</evidence>
<gene>
    <name evidence="6" type="ORF">RU08_23880</name>
</gene>
<dbReference type="InterPro" id="IPR009057">
    <property type="entry name" value="Homeodomain-like_sf"/>
</dbReference>
<reference evidence="6 7" key="1">
    <citation type="submission" date="2014-12" db="EMBL/GenBank/DDBJ databases">
        <title>16Stimator: statistical estimation of ribosomal gene copy numbers from draft genome assemblies.</title>
        <authorList>
            <person name="Perisin M.A."/>
            <person name="Vetter M."/>
            <person name="Gilbert J.A."/>
            <person name="Bergelson J."/>
        </authorList>
    </citation>
    <scope>NUCLEOTIDE SEQUENCE [LARGE SCALE GENOMIC DNA]</scope>
    <source>
        <strain evidence="6 7">MEJ086</strain>
    </source>
</reference>
<dbReference type="OrthoDB" id="9816320at2"/>
<dbReference type="PRINTS" id="PR00455">
    <property type="entry name" value="HTHTETR"/>
</dbReference>
<organism evidence="6 7">
    <name type="scientific">Pseudomonas fulva</name>
    <dbReference type="NCBI Taxonomy" id="47880"/>
    <lineage>
        <taxon>Bacteria</taxon>
        <taxon>Pseudomonadati</taxon>
        <taxon>Pseudomonadota</taxon>
        <taxon>Gammaproteobacteria</taxon>
        <taxon>Pseudomonadales</taxon>
        <taxon>Pseudomonadaceae</taxon>
        <taxon>Pseudomonas</taxon>
    </lineage>
</organism>
<keyword evidence="3" id="KW-0804">Transcription</keyword>
<name>A0A0D0JTT5_9PSED</name>
<dbReference type="InterPro" id="IPR050109">
    <property type="entry name" value="HTH-type_TetR-like_transc_reg"/>
</dbReference>
<dbReference type="RefSeq" id="WP_042556376.1">
    <property type="nucleotide sequence ID" value="NZ_JXQW01000108.1"/>
</dbReference>
<dbReference type="Pfam" id="PF17918">
    <property type="entry name" value="TetR_C_15"/>
    <property type="match status" value="1"/>
</dbReference>
<dbReference type="Proteomes" id="UP000032068">
    <property type="component" value="Unassembled WGS sequence"/>
</dbReference>
<evidence type="ECO:0000259" key="5">
    <source>
        <dbReference type="PROSITE" id="PS50977"/>
    </source>
</evidence>
<protein>
    <recommendedName>
        <fullName evidence="5">HTH tetR-type domain-containing protein</fullName>
    </recommendedName>
</protein>
<evidence type="ECO:0000256" key="1">
    <source>
        <dbReference type="ARBA" id="ARBA00023015"/>
    </source>
</evidence>
<feature type="DNA-binding region" description="H-T-H motif" evidence="4">
    <location>
        <begin position="43"/>
        <end position="62"/>
    </location>
</feature>
<comment type="caution">
    <text evidence="6">The sequence shown here is derived from an EMBL/GenBank/DDBJ whole genome shotgun (WGS) entry which is preliminary data.</text>
</comment>
<keyword evidence="1" id="KW-0805">Transcription regulation</keyword>
<dbReference type="PANTHER" id="PTHR30055:SF234">
    <property type="entry name" value="HTH-TYPE TRANSCRIPTIONAL REGULATOR BETI"/>
    <property type="match status" value="1"/>
</dbReference>
<dbReference type="PROSITE" id="PS50977">
    <property type="entry name" value="HTH_TETR_2"/>
    <property type="match status" value="1"/>
</dbReference>
<dbReference type="Pfam" id="PF00440">
    <property type="entry name" value="TetR_N"/>
    <property type="match status" value="1"/>
</dbReference>
<proteinExistence type="predicted"/>
<keyword evidence="2 4" id="KW-0238">DNA-binding</keyword>
<feature type="domain" description="HTH tetR-type" evidence="5">
    <location>
        <begin position="20"/>
        <end position="80"/>
    </location>
</feature>
<dbReference type="InterPro" id="IPR001647">
    <property type="entry name" value="HTH_TetR"/>
</dbReference>
<dbReference type="GO" id="GO:0000976">
    <property type="term" value="F:transcription cis-regulatory region binding"/>
    <property type="evidence" value="ECO:0007669"/>
    <property type="project" value="TreeGrafter"/>
</dbReference>
<dbReference type="InterPro" id="IPR041669">
    <property type="entry name" value="TetR_C_15"/>
</dbReference>
<evidence type="ECO:0000256" key="4">
    <source>
        <dbReference type="PROSITE-ProRule" id="PRU00335"/>
    </source>
</evidence>
<dbReference type="EMBL" id="JXQW01000108">
    <property type="protein sequence ID" value="KIP89694.1"/>
    <property type="molecule type" value="Genomic_DNA"/>
</dbReference>
<evidence type="ECO:0000256" key="3">
    <source>
        <dbReference type="ARBA" id="ARBA00023163"/>
    </source>
</evidence>
<dbReference type="PANTHER" id="PTHR30055">
    <property type="entry name" value="HTH-TYPE TRANSCRIPTIONAL REGULATOR RUTR"/>
    <property type="match status" value="1"/>
</dbReference>
<dbReference type="Gene3D" id="1.10.357.10">
    <property type="entry name" value="Tetracycline Repressor, domain 2"/>
    <property type="match status" value="1"/>
</dbReference>
<dbReference type="AlphaFoldDB" id="A0A0D0JTT5"/>
<evidence type="ECO:0000256" key="2">
    <source>
        <dbReference type="ARBA" id="ARBA00023125"/>
    </source>
</evidence>
<dbReference type="SUPFAM" id="SSF46689">
    <property type="entry name" value="Homeodomain-like"/>
    <property type="match status" value="1"/>
</dbReference>
<accession>A0A0D0JTT5</accession>